<sequence>MARAHGLLRFAMEVAPPQLIRVSKYKKTPARMLETIFEEEMDAGEASTSGDMKSASGSRSRSNVVAIGGKRLLGSLSS</sequence>
<keyword evidence="3" id="KW-1185">Reference proteome</keyword>
<name>A0A2I0B4D8_9ASPA</name>
<proteinExistence type="predicted"/>
<dbReference type="PANTHER" id="PTHR35101:SF12">
    <property type="entry name" value="OS02G0162600 PROTEIN"/>
    <property type="match status" value="1"/>
</dbReference>
<protein>
    <submittedName>
        <fullName evidence="2">Uncharacterized protein</fullName>
    </submittedName>
</protein>
<organism evidence="2 3">
    <name type="scientific">Apostasia shenzhenica</name>
    <dbReference type="NCBI Taxonomy" id="1088818"/>
    <lineage>
        <taxon>Eukaryota</taxon>
        <taxon>Viridiplantae</taxon>
        <taxon>Streptophyta</taxon>
        <taxon>Embryophyta</taxon>
        <taxon>Tracheophyta</taxon>
        <taxon>Spermatophyta</taxon>
        <taxon>Magnoliopsida</taxon>
        <taxon>Liliopsida</taxon>
        <taxon>Asparagales</taxon>
        <taxon>Orchidaceae</taxon>
        <taxon>Apostasioideae</taxon>
        <taxon>Apostasia</taxon>
    </lineage>
</organism>
<evidence type="ECO:0000256" key="1">
    <source>
        <dbReference type="SAM" id="MobiDB-lite"/>
    </source>
</evidence>
<dbReference type="EMBL" id="KZ451916">
    <property type="protein sequence ID" value="PKA62665.1"/>
    <property type="molecule type" value="Genomic_DNA"/>
</dbReference>
<evidence type="ECO:0000313" key="3">
    <source>
        <dbReference type="Proteomes" id="UP000236161"/>
    </source>
</evidence>
<evidence type="ECO:0000313" key="2">
    <source>
        <dbReference type="EMBL" id="PKA62665.1"/>
    </source>
</evidence>
<reference evidence="2 3" key="1">
    <citation type="journal article" date="2017" name="Nature">
        <title>The Apostasia genome and the evolution of orchids.</title>
        <authorList>
            <person name="Zhang G.Q."/>
            <person name="Liu K.W."/>
            <person name="Li Z."/>
            <person name="Lohaus R."/>
            <person name="Hsiao Y.Y."/>
            <person name="Niu S.C."/>
            <person name="Wang J.Y."/>
            <person name="Lin Y.C."/>
            <person name="Xu Q."/>
            <person name="Chen L.J."/>
            <person name="Yoshida K."/>
            <person name="Fujiwara S."/>
            <person name="Wang Z.W."/>
            <person name="Zhang Y.Q."/>
            <person name="Mitsuda N."/>
            <person name="Wang M."/>
            <person name="Liu G.H."/>
            <person name="Pecoraro L."/>
            <person name="Huang H.X."/>
            <person name="Xiao X.J."/>
            <person name="Lin M."/>
            <person name="Wu X.Y."/>
            <person name="Wu W.L."/>
            <person name="Chen Y.Y."/>
            <person name="Chang S.B."/>
            <person name="Sakamoto S."/>
            <person name="Ohme-Takagi M."/>
            <person name="Yagi M."/>
            <person name="Zeng S.J."/>
            <person name="Shen C.Y."/>
            <person name="Yeh C.M."/>
            <person name="Luo Y.B."/>
            <person name="Tsai W.C."/>
            <person name="Van de Peer Y."/>
            <person name="Liu Z.J."/>
        </authorList>
    </citation>
    <scope>NUCLEOTIDE SEQUENCE [LARGE SCALE GENOMIC DNA]</scope>
    <source>
        <strain evidence="3">cv. Shenzhen</strain>
        <tissue evidence="2">Stem</tissue>
    </source>
</reference>
<feature type="compositionally biased region" description="Polar residues" evidence="1">
    <location>
        <begin position="46"/>
        <end position="62"/>
    </location>
</feature>
<dbReference type="OrthoDB" id="783496at2759"/>
<accession>A0A2I0B4D8</accession>
<gene>
    <name evidence="2" type="ORF">AXF42_Ash012252</name>
</gene>
<dbReference type="AlphaFoldDB" id="A0A2I0B4D8"/>
<feature type="region of interest" description="Disordered" evidence="1">
    <location>
        <begin position="42"/>
        <end position="62"/>
    </location>
</feature>
<dbReference type="Proteomes" id="UP000236161">
    <property type="component" value="Unassembled WGS sequence"/>
</dbReference>
<dbReference type="PANTHER" id="PTHR35101">
    <property type="entry name" value="OS02G0162600 PROTEIN"/>
    <property type="match status" value="1"/>
</dbReference>